<dbReference type="InterPro" id="IPR000210">
    <property type="entry name" value="BTB/POZ_dom"/>
</dbReference>
<protein>
    <recommendedName>
        <fullName evidence="1">BTB domain-containing protein</fullName>
    </recommendedName>
</protein>
<dbReference type="Pfam" id="PF00651">
    <property type="entry name" value="BTB"/>
    <property type="match status" value="1"/>
</dbReference>
<dbReference type="Proteomes" id="UP000684084">
    <property type="component" value="Unassembled WGS sequence"/>
</dbReference>
<reference evidence="2" key="1">
    <citation type="submission" date="2020-05" db="EMBL/GenBank/DDBJ databases">
        <authorList>
            <person name="Rincon C."/>
            <person name="Sanders R I."/>
            <person name="Robbins C."/>
            <person name="Chaturvedi A."/>
        </authorList>
    </citation>
    <scope>NUCLEOTIDE SEQUENCE</scope>
    <source>
        <strain evidence="2">CHB12</strain>
    </source>
</reference>
<dbReference type="AlphaFoldDB" id="A0A915ZTN5"/>
<gene>
    <name evidence="2" type="ORF">CHRIB12_LOCUS19822</name>
</gene>
<name>A0A915ZTN5_9GLOM</name>
<sequence length="119" mass="14112">MIEKQRTSVVPIAKPATYDKIILSNENISPSTFEIILKYIYSGKIDLLNCNGNQSFDLLFAAEELKLTELLEYIQENLIQQQIDWMDQNFIHEKIFNYESLKKLNLKFIIFQKFQIILY</sequence>
<dbReference type="EMBL" id="CAGKOT010000056">
    <property type="protein sequence ID" value="CAB5386691.1"/>
    <property type="molecule type" value="Genomic_DNA"/>
</dbReference>
<accession>A0A915ZTN5</accession>
<organism evidence="2 3">
    <name type="scientific">Rhizophagus irregularis</name>
    <dbReference type="NCBI Taxonomy" id="588596"/>
    <lineage>
        <taxon>Eukaryota</taxon>
        <taxon>Fungi</taxon>
        <taxon>Fungi incertae sedis</taxon>
        <taxon>Mucoromycota</taxon>
        <taxon>Glomeromycotina</taxon>
        <taxon>Glomeromycetes</taxon>
        <taxon>Glomerales</taxon>
        <taxon>Glomeraceae</taxon>
        <taxon>Rhizophagus</taxon>
    </lineage>
</organism>
<evidence type="ECO:0000313" key="2">
    <source>
        <dbReference type="EMBL" id="CAB5386691.1"/>
    </source>
</evidence>
<feature type="domain" description="BTB" evidence="1">
    <location>
        <begin position="23"/>
        <end position="81"/>
    </location>
</feature>
<evidence type="ECO:0000313" key="3">
    <source>
        <dbReference type="Proteomes" id="UP000684084"/>
    </source>
</evidence>
<proteinExistence type="predicted"/>
<dbReference type="VEuPathDB" id="FungiDB:RhiirFUN_006777"/>
<evidence type="ECO:0000259" key="1">
    <source>
        <dbReference type="Pfam" id="PF00651"/>
    </source>
</evidence>
<comment type="caution">
    <text evidence="2">The sequence shown here is derived from an EMBL/GenBank/DDBJ whole genome shotgun (WGS) entry which is preliminary data.</text>
</comment>
<dbReference type="CDD" id="cd18186">
    <property type="entry name" value="BTB_POZ_ZBTB_KLHL-like"/>
    <property type="match status" value="1"/>
</dbReference>
<dbReference type="OrthoDB" id="5830191at2759"/>